<evidence type="ECO:0000256" key="1">
    <source>
        <dbReference type="ARBA" id="ARBA00010199"/>
    </source>
</evidence>
<feature type="non-terminal residue" evidence="3">
    <location>
        <position position="1"/>
    </location>
</feature>
<dbReference type="GO" id="GO:0016020">
    <property type="term" value="C:membrane"/>
    <property type="evidence" value="ECO:0007669"/>
    <property type="project" value="InterPro"/>
</dbReference>
<dbReference type="EMBL" id="WEIS01095982">
    <property type="protein sequence ID" value="NWI70931.1"/>
    <property type="molecule type" value="Genomic_DNA"/>
</dbReference>
<reference evidence="3" key="1">
    <citation type="submission" date="2019-10" db="EMBL/GenBank/DDBJ databases">
        <title>Bird 10,000 Genomes (B10K) Project - Family phase.</title>
        <authorList>
            <person name="Zhang G."/>
        </authorList>
    </citation>
    <scope>NUCLEOTIDE SEQUENCE</scope>
    <source>
        <strain evidence="3">B10K-DU-002-69</strain>
        <tissue evidence="3">Muscle</tissue>
    </source>
</reference>
<feature type="transmembrane region" description="Helical" evidence="2">
    <location>
        <begin position="93"/>
        <end position="119"/>
    </location>
</feature>
<feature type="transmembrane region" description="Helical" evidence="2">
    <location>
        <begin position="125"/>
        <end position="142"/>
    </location>
</feature>
<evidence type="ECO:0000313" key="4">
    <source>
        <dbReference type="Proteomes" id="UP000660247"/>
    </source>
</evidence>
<name>A0A851DJT1_TODME</name>
<dbReference type="Pfam" id="PF01554">
    <property type="entry name" value="MatE"/>
    <property type="match status" value="1"/>
</dbReference>
<protein>
    <submittedName>
        <fullName evidence="3">S47A2 protein</fullName>
    </submittedName>
</protein>
<comment type="caution">
    <text evidence="3">The sequence shown here is derived from an EMBL/GenBank/DDBJ whole genome shotgun (WGS) entry which is preliminary data.</text>
</comment>
<organism evidence="3 4">
    <name type="scientific">Todus mexicanus</name>
    <name type="common">Puerto Rican tody</name>
    <dbReference type="NCBI Taxonomy" id="135184"/>
    <lineage>
        <taxon>Eukaryota</taxon>
        <taxon>Metazoa</taxon>
        <taxon>Chordata</taxon>
        <taxon>Craniata</taxon>
        <taxon>Vertebrata</taxon>
        <taxon>Euteleostomi</taxon>
        <taxon>Archelosauria</taxon>
        <taxon>Archosauria</taxon>
        <taxon>Dinosauria</taxon>
        <taxon>Saurischia</taxon>
        <taxon>Theropoda</taxon>
        <taxon>Coelurosauria</taxon>
        <taxon>Aves</taxon>
        <taxon>Neognathae</taxon>
        <taxon>Neoaves</taxon>
        <taxon>Telluraves</taxon>
        <taxon>Coraciimorphae</taxon>
        <taxon>Coraciiformes</taxon>
        <taxon>Todidae</taxon>
        <taxon>Todus</taxon>
    </lineage>
</organism>
<gene>
    <name evidence="3" type="primary">Slc47a2</name>
    <name evidence="3" type="ORF">TODMEX_R00129</name>
</gene>
<proteinExistence type="inferred from homology"/>
<dbReference type="GO" id="GO:0015297">
    <property type="term" value="F:antiporter activity"/>
    <property type="evidence" value="ECO:0007669"/>
    <property type="project" value="InterPro"/>
</dbReference>
<accession>A0A851DJT1</accession>
<dbReference type="AlphaFoldDB" id="A0A851DJT1"/>
<comment type="similarity">
    <text evidence="1">Belongs to the multi antimicrobial extrusion (MATE) (TC 2.A.66.1) family.</text>
</comment>
<evidence type="ECO:0000313" key="3">
    <source>
        <dbReference type="EMBL" id="NWI70931.1"/>
    </source>
</evidence>
<feature type="non-terminal residue" evidence="3">
    <location>
        <position position="146"/>
    </location>
</feature>
<feature type="transmembrane region" description="Helical" evidence="2">
    <location>
        <begin position="51"/>
        <end position="72"/>
    </location>
</feature>
<keyword evidence="2" id="KW-0812">Transmembrane</keyword>
<feature type="transmembrane region" description="Helical" evidence="2">
    <location>
        <begin position="12"/>
        <end position="31"/>
    </location>
</feature>
<dbReference type="PANTHER" id="PTHR11206">
    <property type="entry name" value="MULTIDRUG RESISTANCE PROTEIN"/>
    <property type="match status" value="1"/>
</dbReference>
<keyword evidence="2" id="KW-1133">Transmembrane helix</keyword>
<keyword evidence="4" id="KW-1185">Reference proteome</keyword>
<evidence type="ECO:0000256" key="2">
    <source>
        <dbReference type="SAM" id="Phobius"/>
    </source>
</evidence>
<dbReference type="InterPro" id="IPR002528">
    <property type="entry name" value="MATE_fam"/>
</dbReference>
<dbReference type="GO" id="GO:0042910">
    <property type="term" value="F:xenobiotic transmembrane transporter activity"/>
    <property type="evidence" value="ECO:0007669"/>
    <property type="project" value="InterPro"/>
</dbReference>
<dbReference type="Proteomes" id="UP000660247">
    <property type="component" value="Unassembled WGS sequence"/>
</dbReference>
<keyword evidence="2" id="KW-0472">Membrane</keyword>
<dbReference type="OrthoDB" id="2126698at2759"/>
<sequence length="146" mass="15660">GWSRDCLLDWDSFIKLAVPGMIMMCIEWWTFEIGSFFAGLLSVVELGAQSVIYELSSAVYMVPMGFSVAASVRVGNALGSGDVVQAKTSCVTALLCSGAFAVVVAMLLGTLKDVVGYIFTNDKEIVVLVSKVMIIFAPFHLFDATA</sequence>